<dbReference type="OrthoDB" id="769821at2759"/>
<protein>
    <recommendedName>
        <fullName evidence="4">DUF1639 domain-containing protein</fullName>
    </recommendedName>
</protein>
<dbReference type="InterPro" id="IPR012438">
    <property type="entry name" value="DUF1639"/>
</dbReference>
<dbReference type="Proteomes" id="UP000283530">
    <property type="component" value="Unassembled WGS sequence"/>
</dbReference>
<dbReference type="PANTHER" id="PTHR33130">
    <property type="entry name" value="PUTATIVE (DUF1639)-RELATED"/>
    <property type="match status" value="1"/>
</dbReference>
<proteinExistence type="predicted"/>
<evidence type="ECO:0000313" key="2">
    <source>
        <dbReference type="EMBL" id="RWR85353.1"/>
    </source>
</evidence>
<dbReference type="EMBL" id="QPKB01000005">
    <property type="protein sequence ID" value="RWR85353.1"/>
    <property type="molecule type" value="Genomic_DNA"/>
</dbReference>
<feature type="region of interest" description="Disordered" evidence="1">
    <location>
        <begin position="1"/>
        <end position="28"/>
    </location>
</feature>
<evidence type="ECO:0008006" key="4">
    <source>
        <dbReference type="Google" id="ProtNLM"/>
    </source>
</evidence>
<gene>
    <name evidence="2" type="ORF">CKAN_01421500</name>
</gene>
<dbReference type="PANTHER" id="PTHR33130:SF43">
    <property type="entry name" value="OS01G0688600 PROTEIN"/>
    <property type="match status" value="1"/>
</dbReference>
<evidence type="ECO:0000256" key="1">
    <source>
        <dbReference type="SAM" id="MobiDB-lite"/>
    </source>
</evidence>
<accession>A0A3S3NS13</accession>
<dbReference type="AlphaFoldDB" id="A0A3S3NS13"/>
<feature type="region of interest" description="Disordered" evidence="1">
    <location>
        <begin position="44"/>
        <end position="110"/>
    </location>
</feature>
<name>A0A3S3NS13_9MAGN</name>
<keyword evidence="3" id="KW-1185">Reference proteome</keyword>
<organism evidence="2 3">
    <name type="scientific">Cinnamomum micranthum f. kanehirae</name>
    <dbReference type="NCBI Taxonomy" id="337451"/>
    <lineage>
        <taxon>Eukaryota</taxon>
        <taxon>Viridiplantae</taxon>
        <taxon>Streptophyta</taxon>
        <taxon>Embryophyta</taxon>
        <taxon>Tracheophyta</taxon>
        <taxon>Spermatophyta</taxon>
        <taxon>Magnoliopsida</taxon>
        <taxon>Magnoliidae</taxon>
        <taxon>Laurales</taxon>
        <taxon>Lauraceae</taxon>
        <taxon>Cinnamomum</taxon>
    </lineage>
</organism>
<sequence length="271" mass="29799">MVFSAASEAEPLPKRMATEKPHPLHNFSLPVLKWGNQRILRCMKPSPHGEISGSSLARRLQPSDAGSAGGSSPHLSGVRKPLTPSPLEKLRKTSPLRRPHPPPEEESADAGIEQLRAKLEDHLQTAADQMRYKVPEQREDAESSQPWNLRTRRAALKAPAVESGGGNGGSSPPLAVLAAAAGNSTRSRLRALAADSQIVEKKEKMKFSVPLAREEIEEDFFIITGSRPPRRPKKRAKMIQRQLDEVFPGLWLSEITPDAYKVDDLPEAGKR</sequence>
<feature type="compositionally biased region" description="Basic and acidic residues" evidence="1">
    <location>
        <begin position="11"/>
        <end position="22"/>
    </location>
</feature>
<comment type="caution">
    <text evidence="2">The sequence shown here is derived from an EMBL/GenBank/DDBJ whole genome shotgun (WGS) entry which is preliminary data.</text>
</comment>
<reference evidence="2 3" key="1">
    <citation type="journal article" date="2019" name="Nat. Plants">
        <title>Stout camphor tree genome fills gaps in understanding of flowering plant genome evolution.</title>
        <authorList>
            <person name="Chaw S.M."/>
            <person name="Liu Y.C."/>
            <person name="Wu Y.W."/>
            <person name="Wang H.Y."/>
            <person name="Lin C.I."/>
            <person name="Wu C.S."/>
            <person name="Ke H.M."/>
            <person name="Chang L.Y."/>
            <person name="Hsu C.Y."/>
            <person name="Yang H.T."/>
            <person name="Sudianto E."/>
            <person name="Hsu M.H."/>
            <person name="Wu K.P."/>
            <person name="Wang L.N."/>
            <person name="Leebens-Mack J.H."/>
            <person name="Tsai I.J."/>
        </authorList>
    </citation>
    <scope>NUCLEOTIDE SEQUENCE [LARGE SCALE GENOMIC DNA]</scope>
    <source>
        <strain evidence="3">cv. Chaw 1501</strain>
        <tissue evidence="2">Young leaves</tissue>
    </source>
</reference>
<evidence type="ECO:0000313" key="3">
    <source>
        <dbReference type="Proteomes" id="UP000283530"/>
    </source>
</evidence>
<dbReference type="Pfam" id="PF07797">
    <property type="entry name" value="DUF1639"/>
    <property type="match status" value="1"/>
</dbReference>